<sequence>MSSFLRRIARLTLLLWALGTIAATVWTLSHHPLAQPFINRTDAQIRTALTRAMAREVTPEWLIPRLETAITADDPDRVEMLLDLSREHDAPLPEDLRARAEALLTAHDGWLATGRECGACMIDIAHCPRLSLIGACALPFELSPAGDVNELRRQGVTWWEGGDVDEVSTALASLGLAATVVAIPSMGASVPVKAGATALRLARRADALSPRLTADLARAARESGGAARVGEIAADATRIAVKAGPAQTLDILRHADDAQDLRRLARLSEAAGPETGRALEVLGKARSLRLLHRVSDLLALTIGLILSLCAQLGALAAAMLKLMLRRLAR</sequence>
<keyword evidence="1" id="KW-1133">Transmembrane helix</keyword>
<accession>A0A443JPW3</accession>
<gene>
    <name evidence="2" type="ORF">D2T30_06335</name>
</gene>
<organism evidence="2 3">
    <name type="scientific">Paenirhodobacter populi</name>
    <dbReference type="NCBI Taxonomy" id="2306993"/>
    <lineage>
        <taxon>Bacteria</taxon>
        <taxon>Pseudomonadati</taxon>
        <taxon>Pseudomonadota</taxon>
        <taxon>Alphaproteobacteria</taxon>
        <taxon>Rhodobacterales</taxon>
        <taxon>Rhodobacter group</taxon>
        <taxon>Paenirhodobacter</taxon>
    </lineage>
</organism>
<name>A0A443JPW3_9RHOB</name>
<reference evidence="2 3" key="1">
    <citation type="submission" date="2019-01" db="EMBL/GenBank/DDBJ databases">
        <title>Sinorhodobacter populi sp. nov. isolated from the symptomatic bark tissue of Populus euramericana canker.</title>
        <authorList>
            <person name="Xu G."/>
        </authorList>
    </citation>
    <scope>NUCLEOTIDE SEQUENCE [LARGE SCALE GENOMIC DNA]</scope>
    <source>
        <strain evidence="2 3">SK2B-1</strain>
    </source>
</reference>
<proteinExistence type="predicted"/>
<dbReference type="Proteomes" id="UP000284476">
    <property type="component" value="Unassembled WGS sequence"/>
</dbReference>
<protein>
    <submittedName>
        <fullName evidence="2">Uncharacterized protein</fullName>
    </submittedName>
</protein>
<keyword evidence="1" id="KW-0812">Transmembrane</keyword>
<keyword evidence="1" id="KW-0472">Membrane</keyword>
<dbReference type="AlphaFoldDB" id="A0A443JPW3"/>
<evidence type="ECO:0000313" key="3">
    <source>
        <dbReference type="Proteomes" id="UP000284476"/>
    </source>
</evidence>
<dbReference type="RefSeq" id="WP_128208202.1">
    <property type="nucleotide sequence ID" value="NZ_JBHRSO010000039.1"/>
</dbReference>
<feature type="transmembrane region" description="Helical" evidence="1">
    <location>
        <begin position="297"/>
        <end position="320"/>
    </location>
</feature>
<evidence type="ECO:0000313" key="2">
    <source>
        <dbReference type="EMBL" id="RWR22558.1"/>
    </source>
</evidence>
<comment type="caution">
    <text evidence="2">The sequence shown here is derived from an EMBL/GenBank/DDBJ whole genome shotgun (WGS) entry which is preliminary data.</text>
</comment>
<dbReference type="EMBL" id="SAUZ01000005">
    <property type="protein sequence ID" value="RWR22558.1"/>
    <property type="molecule type" value="Genomic_DNA"/>
</dbReference>
<evidence type="ECO:0000256" key="1">
    <source>
        <dbReference type="SAM" id="Phobius"/>
    </source>
</evidence>